<evidence type="ECO:0000256" key="3">
    <source>
        <dbReference type="ARBA" id="ARBA00022989"/>
    </source>
</evidence>
<feature type="region of interest" description="Disordered" evidence="6">
    <location>
        <begin position="414"/>
        <end position="434"/>
    </location>
</feature>
<dbReference type="PRINTS" id="PR01490">
    <property type="entry name" value="RTXTOXIND"/>
</dbReference>
<evidence type="ECO:0000256" key="7">
    <source>
        <dbReference type="SAM" id="Phobius"/>
    </source>
</evidence>
<dbReference type="SUPFAM" id="SSF111369">
    <property type="entry name" value="HlyD-like secretion proteins"/>
    <property type="match status" value="2"/>
</dbReference>
<organism evidence="10 11">
    <name type="scientific">Hymenobacter telluris</name>
    <dbReference type="NCBI Taxonomy" id="2816474"/>
    <lineage>
        <taxon>Bacteria</taxon>
        <taxon>Pseudomonadati</taxon>
        <taxon>Bacteroidota</taxon>
        <taxon>Cytophagia</taxon>
        <taxon>Cytophagales</taxon>
        <taxon>Hymenobacteraceae</taxon>
        <taxon>Hymenobacter</taxon>
    </lineage>
</organism>
<proteinExistence type="predicted"/>
<evidence type="ECO:0000259" key="8">
    <source>
        <dbReference type="Pfam" id="PF25917"/>
    </source>
</evidence>
<dbReference type="Pfam" id="PF25917">
    <property type="entry name" value="BSH_RND"/>
    <property type="match status" value="1"/>
</dbReference>
<evidence type="ECO:0000256" key="6">
    <source>
        <dbReference type="SAM" id="MobiDB-lite"/>
    </source>
</evidence>
<dbReference type="InterPro" id="IPR050739">
    <property type="entry name" value="MFP"/>
</dbReference>
<evidence type="ECO:0000256" key="5">
    <source>
        <dbReference type="SAM" id="Coils"/>
    </source>
</evidence>
<keyword evidence="5" id="KW-0175">Coiled coil</keyword>
<keyword evidence="3 7" id="KW-1133">Transmembrane helix</keyword>
<feature type="domain" description="Multidrug resistance protein MdtA-like barrel-sandwich hybrid" evidence="8">
    <location>
        <begin position="90"/>
        <end position="314"/>
    </location>
</feature>
<evidence type="ECO:0000259" key="9">
    <source>
        <dbReference type="Pfam" id="PF25954"/>
    </source>
</evidence>
<feature type="region of interest" description="Disordered" evidence="6">
    <location>
        <begin position="1"/>
        <end position="44"/>
    </location>
</feature>
<gene>
    <name evidence="10" type="ORF">J0X19_24370</name>
</gene>
<sequence>MAEPTTQPAPRRQVADPSDAPDISARGRRRVEQQPDDAPDETTKTPVYKRPWFVIMALVLLLAALFFGIRYYLHARAHESTDNAFIEGDAVRVSSRTAGTVRRVYVRDNQQVPAGTLLLELDPRDYQARLNQAQAAVVSAQAQREASAQAATARRSVIAQQRAQLAAAIASSEQAQAEERAAQAQAARDARDEQRYAELYKTDAVSRQRYDQAQTAARTTAAQADAARKRTQTVRAQQEQARAAVAQAENDYRQATEQISVAQAQIGEAQAAADEARLQLSYTKIYATQTGRVTRKAVDEGQTVAVGQQLMALTYGQLWVTANFKETQLEKMRAGQPVELEVDAYPSETFRGKVESFQRGTGARFSLLPAENATGNYVKVVQRIPVKIVFDGQPNLHLLAPGMSVVPEVDISVEPTEKPVAPSNNPPPSHVDNR</sequence>
<evidence type="ECO:0000256" key="2">
    <source>
        <dbReference type="ARBA" id="ARBA00022692"/>
    </source>
</evidence>
<comment type="caution">
    <text evidence="10">The sequence shown here is derived from an EMBL/GenBank/DDBJ whole genome shotgun (WGS) entry which is preliminary data.</text>
</comment>
<dbReference type="Gene3D" id="2.40.30.170">
    <property type="match status" value="1"/>
</dbReference>
<keyword evidence="4 7" id="KW-0472">Membrane</keyword>
<protein>
    <submittedName>
        <fullName evidence="10">HlyD family secretion protein</fullName>
    </submittedName>
</protein>
<keyword evidence="11" id="KW-1185">Reference proteome</keyword>
<reference evidence="10" key="1">
    <citation type="submission" date="2021-03" db="EMBL/GenBank/DDBJ databases">
        <authorList>
            <person name="Kim M.K."/>
        </authorList>
    </citation>
    <scope>NUCLEOTIDE SEQUENCE</scope>
    <source>
        <strain evidence="10">BT186</strain>
    </source>
</reference>
<dbReference type="Pfam" id="PF25954">
    <property type="entry name" value="Beta-barrel_RND_2"/>
    <property type="match status" value="1"/>
</dbReference>
<dbReference type="InterPro" id="IPR058625">
    <property type="entry name" value="MdtA-like_BSH"/>
</dbReference>
<comment type="subcellular location">
    <subcellularLocation>
        <location evidence="1">Membrane</location>
        <topology evidence="1">Single-pass membrane protein</topology>
    </subcellularLocation>
</comment>
<dbReference type="EMBL" id="JAFLQZ010000033">
    <property type="protein sequence ID" value="MBO0361116.1"/>
    <property type="molecule type" value="Genomic_DNA"/>
</dbReference>
<feature type="coiled-coil region" evidence="5">
    <location>
        <begin position="158"/>
        <end position="187"/>
    </location>
</feature>
<dbReference type="RefSeq" id="WP_206987017.1">
    <property type="nucleotide sequence ID" value="NZ_JAFLQZ010000033.1"/>
</dbReference>
<feature type="compositionally biased region" description="Pro residues" evidence="6">
    <location>
        <begin position="424"/>
        <end position="434"/>
    </location>
</feature>
<keyword evidence="2 7" id="KW-0812">Transmembrane</keyword>
<dbReference type="Proteomes" id="UP000664144">
    <property type="component" value="Unassembled WGS sequence"/>
</dbReference>
<evidence type="ECO:0000313" key="10">
    <source>
        <dbReference type="EMBL" id="MBO0361116.1"/>
    </source>
</evidence>
<dbReference type="GO" id="GO:0016020">
    <property type="term" value="C:membrane"/>
    <property type="evidence" value="ECO:0007669"/>
    <property type="project" value="UniProtKB-SubCell"/>
</dbReference>
<evidence type="ECO:0000256" key="1">
    <source>
        <dbReference type="ARBA" id="ARBA00004167"/>
    </source>
</evidence>
<dbReference type="PANTHER" id="PTHR30386">
    <property type="entry name" value="MEMBRANE FUSION SUBUNIT OF EMRAB-TOLC MULTIDRUG EFFLUX PUMP"/>
    <property type="match status" value="1"/>
</dbReference>
<dbReference type="AlphaFoldDB" id="A0A939F1K3"/>
<evidence type="ECO:0000256" key="4">
    <source>
        <dbReference type="ARBA" id="ARBA00023136"/>
    </source>
</evidence>
<feature type="domain" description="CusB-like beta-barrel" evidence="9">
    <location>
        <begin position="317"/>
        <end position="356"/>
    </location>
</feature>
<accession>A0A939F1K3</accession>
<evidence type="ECO:0000313" key="11">
    <source>
        <dbReference type="Proteomes" id="UP000664144"/>
    </source>
</evidence>
<dbReference type="InterPro" id="IPR058792">
    <property type="entry name" value="Beta-barrel_RND_2"/>
</dbReference>
<dbReference type="Gene3D" id="2.40.50.100">
    <property type="match status" value="1"/>
</dbReference>
<dbReference type="Gene3D" id="1.10.287.470">
    <property type="entry name" value="Helix hairpin bin"/>
    <property type="match status" value="1"/>
</dbReference>
<name>A0A939F1K3_9BACT</name>
<dbReference type="PANTHER" id="PTHR30386:SF26">
    <property type="entry name" value="TRANSPORT PROTEIN COMB"/>
    <property type="match status" value="1"/>
</dbReference>
<feature type="transmembrane region" description="Helical" evidence="7">
    <location>
        <begin position="52"/>
        <end position="73"/>
    </location>
</feature>
<feature type="coiled-coil region" evidence="5">
    <location>
        <begin position="238"/>
        <end position="279"/>
    </location>
</feature>